<dbReference type="Proteomes" id="UP000283090">
    <property type="component" value="Unassembled WGS sequence"/>
</dbReference>
<dbReference type="InterPro" id="IPR055647">
    <property type="entry name" value="DUF7223"/>
</dbReference>
<dbReference type="Pfam" id="PF23865">
    <property type="entry name" value="DUF7223"/>
    <property type="match status" value="1"/>
</dbReference>
<dbReference type="OrthoDB" id="160645at2759"/>
<dbReference type="STRING" id="97331.A0A437A4C6"/>
<protein>
    <recommendedName>
        <fullName evidence="1">DUF7223 domain-containing protein</fullName>
    </recommendedName>
</protein>
<accession>A0A437A4C6</accession>
<gene>
    <name evidence="2" type="ORF">DFL_004300</name>
</gene>
<dbReference type="EMBL" id="SAEB01000006">
    <property type="protein sequence ID" value="RVD86004.1"/>
    <property type="molecule type" value="Genomic_DNA"/>
</dbReference>
<sequence>MNGTMSSNLQFGFWAQVKLEVSTSTELFDIPLGPVTVPGLFDIGPCIVVMAEASASIATAVATVGIKMPIMLGFAVNLLKGWVLEQDVVSETPSVSLSARYAGQVRVNDKEKWAGVDGTLDTDKGFTCPNKIVLFGLHQLD</sequence>
<organism evidence="2 3">
    <name type="scientific">Arthrobotrys flagrans</name>
    <name type="common">Nematode-trapping fungus</name>
    <name type="synonym">Trichothecium flagrans</name>
    <dbReference type="NCBI Taxonomy" id="97331"/>
    <lineage>
        <taxon>Eukaryota</taxon>
        <taxon>Fungi</taxon>
        <taxon>Dikarya</taxon>
        <taxon>Ascomycota</taxon>
        <taxon>Pezizomycotina</taxon>
        <taxon>Orbiliomycetes</taxon>
        <taxon>Orbiliales</taxon>
        <taxon>Orbiliaceae</taxon>
        <taxon>Arthrobotrys</taxon>
    </lineage>
</organism>
<dbReference type="VEuPathDB" id="FungiDB:DFL_004300"/>
<name>A0A437A4C6_ARTFL</name>
<feature type="domain" description="DUF7223" evidence="1">
    <location>
        <begin position="15"/>
        <end position="82"/>
    </location>
</feature>
<keyword evidence="3" id="KW-1185">Reference proteome</keyword>
<evidence type="ECO:0000313" key="3">
    <source>
        <dbReference type="Proteomes" id="UP000283090"/>
    </source>
</evidence>
<dbReference type="RefSeq" id="XP_067491548.1">
    <property type="nucleotide sequence ID" value="XM_067633373.1"/>
</dbReference>
<reference evidence="2 3" key="1">
    <citation type="submission" date="2019-01" db="EMBL/GenBank/DDBJ databases">
        <title>Intercellular communication is required for trap formation in the nematode-trapping fungus Duddingtonia flagrans.</title>
        <authorList>
            <person name="Youssar L."/>
            <person name="Wernet V."/>
            <person name="Hensel N."/>
            <person name="Hildebrandt H.-G."/>
            <person name="Fischer R."/>
        </authorList>
    </citation>
    <scope>NUCLEOTIDE SEQUENCE [LARGE SCALE GENOMIC DNA]</scope>
    <source>
        <strain evidence="2 3">CBS H-5679</strain>
    </source>
</reference>
<dbReference type="GeneID" id="93586611"/>
<evidence type="ECO:0000259" key="1">
    <source>
        <dbReference type="Pfam" id="PF23865"/>
    </source>
</evidence>
<dbReference type="AlphaFoldDB" id="A0A437A4C6"/>
<evidence type="ECO:0000313" key="2">
    <source>
        <dbReference type="EMBL" id="RVD86004.1"/>
    </source>
</evidence>
<proteinExistence type="predicted"/>
<comment type="caution">
    <text evidence="2">The sequence shown here is derived from an EMBL/GenBank/DDBJ whole genome shotgun (WGS) entry which is preliminary data.</text>
</comment>